<dbReference type="Proteomes" id="UP000242447">
    <property type="component" value="Chromosome"/>
</dbReference>
<evidence type="ECO:0000256" key="1">
    <source>
        <dbReference type="SAM" id="SignalP"/>
    </source>
</evidence>
<dbReference type="AlphaFoldDB" id="A0A1W6NWB6"/>
<reference evidence="3 4" key="1">
    <citation type="submission" date="2017-02" db="EMBL/GenBank/DDBJ databases">
        <title>Ketogulonicigenium robustum SPU B003 Genome sequencing and assembly.</title>
        <authorList>
            <person name="Li Y."/>
            <person name="Liu L."/>
            <person name="Wang C."/>
            <person name="Zhang M."/>
            <person name="Zhang T."/>
            <person name="Zhang Y."/>
        </authorList>
    </citation>
    <scope>NUCLEOTIDE SEQUENCE [LARGE SCALE GENOMIC DNA]</scope>
    <source>
        <strain evidence="3 4">SPU_B003</strain>
    </source>
</reference>
<dbReference type="KEGG" id="kro:BVG79_00141"/>
<dbReference type="EMBL" id="CP019937">
    <property type="protein sequence ID" value="ARO13501.1"/>
    <property type="molecule type" value="Genomic_DNA"/>
</dbReference>
<keyword evidence="4" id="KW-1185">Reference proteome</keyword>
<feature type="chain" id="PRO_5013048947" description="DUF4329 domain-containing protein" evidence="1">
    <location>
        <begin position="23"/>
        <end position="177"/>
    </location>
</feature>
<feature type="domain" description="DUF4329" evidence="2">
    <location>
        <begin position="30"/>
        <end position="143"/>
    </location>
</feature>
<dbReference type="InterPro" id="IPR025479">
    <property type="entry name" value="DUF4329"/>
</dbReference>
<dbReference type="RefSeq" id="WP_157115592.1">
    <property type="nucleotide sequence ID" value="NZ_CP019937.1"/>
</dbReference>
<gene>
    <name evidence="3" type="ORF">BVG79_00141</name>
</gene>
<sequence length="177" mass="19185">MSPFKILAACAAFASVAGPAASQTVDEFAFVTDLLRNLQYESFNKHREYCGFIGIDPAGKLVATTATAGTQASCPLHIPPRSEMVIIASYHTHGAFDLGYVNEIPSETDMLSDQSLGVRGWVSTPGGRLWLIDSSKMVARQVCSTGCLPIDPNYYKAQAGEVAKTYTYDELVQRMAH</sequence>
<dbReference type="OrthoDB" id="7850904at2"/>
<keyword evidence="1" id="KW-0732">Signal</keyword>
<accession>A0A1W6NWB6</accession>
<evidence type="ECO:0000259" key="2">
    <source>
        <dbReference type="Pfam" id="PF14220"/>
    </source>
</evidence>
<proteinExistence type="predicted"/>
<dbReference type="Pfam" id="PF14220">
    <property type="entry name" value="DUF4329"/>
    <property type="match status" value="1"/>
</dbReference>
<organism evidence="3 4">
    <name type="scientific">Ketogulonicigenium robustum</name>
    <dbReference type="NCBI Taxonomy" id="92947"/>
    <lineage>
        <taxon>Bacteria</taxon>
        <taxon>Pseudomonadati</taxon>
        <taxon>Pseudomonadota</taxon>
        <taxon>Alphaproteobacteria</taxon>
        <taxon>Rhodobacterales</taxon>
        <taxon>Roseobacteraceae</taxon>
        <taxon>Ketogulonicigenium</taxon>
    </lineage>
</organism>
<feature type="signal peptide" evidence="1">
    <location>
        <begin position="1"/>
        <end position="22"/>
    </location>
</feature>
<evidence type="ECO:0000313" key="4">
    <source>
        <dbReference type="Proteomes" id="UP000242447"/>
    </source>
</evidence>
<name>A0A1W6NWB6_9RHOB</name>
<evidence type="ECO:0000313" key="3">
    <source>
        <dbReference type="EMBL" id="ARO13501.1"/>
    </source>
</evidence>
<protein>
    <recommendedName>
        <fullName evidence="2">DUF4329 domain-containing protein</fullName>
    </recommendedName>
</protein>
<dbReference type="STRING" id="92947.BVG79_00141"/>